<evidence type="ECO:0000256" key="3">
    <source>
        <dbReference type="ARBA" id="ARBA00005680"/>
    </source>
</evidence>
<keyword evidence="10 13" id="KW-1015">Disulfide bond</keyword>
<dbReference type="PANTHER" id="PTHR11675">
    <property type="entry name" value="N-ACETYLGALACTOSAMINYLTRANSFERASE"/>
    <property type="match status" value="1"/>
</dbReference>
<dbReference type="Gene3D" id="2.80.10.50">
    <property type="match status" value="1"/>
</dbReference>
<dbReference type="AlphaFoldDB" id="T1JRC9"/>
<reference evidence="16" key="2">
    <citation type="submission" date="2015-06" db="UniProtKB">
        <authorList>
            <consortium name="EnsemblMetazoa"/>
        </authorList>
    </citation>
    <scope>IDENTIFICATION</scope>
</reference>
<keyword evidence="7 13" id="KW-1133">Transmembrane helix</keyword>
<sequence length="612" mass="70869">MALITIRGFFIGILSVTSFALLIFLYISPPIRLERHSPIIQTSPRTPRKTVINEGNESIKADLERRSNLINDDPIDDVVPKKVIPKVATQSFMSMDLSVNETNFLKLHILNSEADRELKKEGLKKYAFNSLISDKIGEFRDIPDTRHQLCANQTYQTGLPRSSVIFCFFNEAYSALVRSVASVLQRTQSELIQEIILVDDFSDDEKFIEKLEKKFASHGNLFKFLRTPERAGLIRARIYGSKYASGDILVFLDSHIEVNVDWLRPLVQRIYEDRKVVAVPIIDVISHHTFEYTASPLVRGGFNWGLHFRWDSIPRNLLKDSEDYVKPIPTPTMAGGLFAMDRQYFKELGEYDPGMDIWGGENLEISFRVWMCGGSIEIIPCSRVGHVFRQRSNVWMDDYKKYYYELNKNAKEIDYGNITDRISLREKLHCKSFEWYLKNIYPELKLPEQDKKEDKSKKKLENLEKKYSHLKGVYNLVRRTSKIKGIYQISLSGSDLCIESEKAVTVKKTRLILRKCQESKRQIWYESEKKELRLANRLCLDTDGDTTFLAKCHEHGETQEWHHSSKDNTPFYNIAVGSCLGVHKATVDQPIIMTICNNNESRKWNLIAMFTN</sequence>
<feature type="coiled-coil region" evidence="14">
    <location>
        <begin position="446"/>
        <end position="473"/>
    </location>
</feature>
<keyword evidence="13" id="KW-0808">Transferase</keyword>
<accession>T1JRC9</accession>
<dbReference type="UniPathway" id="UPA00378"/>
<dbReference type="GO" id="GO:0030246">
    <property type="term" value="F:carbohydrate binding"/>
    <property type="evidence" value="ECO:0007669"/>
    <property type="project" value="UniProtKB-KW"/>
</dbReference>
<dbReference type="InterPro" id="IPR045885">
    <property type="entry name" value="GalNAc-T"/>
</dbReference>
<dbReference type="FunFam" id="3.90.550.10:FF:000053">
    <property type="entry name" value="Polypeptide N-acetylgalactosaminyltransferase"/>
    <property type="match status" value="1"/>
</dbReference>
<dbReference type="EnsemblMetazoa" id="tetur01g06440.1">
    <property type="protein sequence ID" value="tetur01g06440.1"/>
    <property type="gene ID" value="tetur01g06440"/>
</dbReference>
<keyword evidence="17" id="KW-1185">Reference proteome</keyword>
<keyword evidence="12 13" id="KW-0464">Manganese</keyword>
<protein>
    <recommendedName>
        <fullName evidence="13">Polypeptide N-acetylgalactosaminyltransferase</fullName>
        <ecNumber evidence="13">2.4.1.-</ecNumber>
    </recommendedName>
    <alternativeName>
        <fullName evidence="13">Protein-UDP acetylgalactosaminyltransferase</fullName>
    </alternativeName>
</protein>
<dbReference type="InterPro" id="IPR000772">
    <property type="entry name" value="Ricin_B_lectin"/>
</dbReference>
<keyword evidence="14" id="KW-0175">Coiled coil</keyword>
<feature type="transmembrane region" description="Helical" evidence="13">
    <location>
        <begin position="6"/>
        <end position="27"/>
    </location>
</feature>
<evidence type="ECO:0000256" key="13">
    <source>
        <dbReference type="RuleBase" id="RU361242"/>
    </source>
</evidence>
<evidence type="ECO:0000256" key="6">
    <source>
        <dbReference type="ARBA" id="ARBA00022968"/>
    </source>
</evidence>
<reference evidence="17" key="1">
    <citation type="submission" date="2011-08" db="EMBL/GenBank/DDBJ databases">
        <authorList>
            <person name="Rombauts S."/>
        </authorList>
    </citation>
    <scope>NUCLEOTIDE SEQUENCE</scope>
    <source>
        <strain evidence="17">London</strain>
    </source>
</reference>
<evidence type="ECO:0000256" key="9">
    <source>
        <dbReference type="ARBA" id="ARBA00023136"/>
    </source>
</evidence>
<dbReference type="Proteomes" id="UP000015104">
    <property type="component" value="Unassembled WGS sequence"/>
</dbReference>
<dbReference type="eggNOG" id="KOG3736">
    <property type="taxonomic scope" value="Eukaryota"/>
</dbReference>
<dbReference type="CDD" id="cd23440">
    <property type="entry name" value="beta-trefoil_Ricin_GALNT11"/>
    <property type="match status" value="1"/>
</dbReference>
<evidence type="ECO:0000256" key="7">
    <source>
        <dbReference type="ARBA" id="ARBA00022989"/>
    </source>
</evidence>
<dbReference type="EC" id="2.4.1.-" evidence="13"/>
<dbReference type="GO" id="GO:0005112">
    <property type="term" value="F:Notch binding"/>
    <property type="evidence" value="ECO:0007669"/>
    <property type="project" value="TreeGrafter"/>
</dbReference>
<comment type="subcellular location">
    <subcellularLocation>
        <location evidence="2 13">Golgi apparatus membrane</location>
        <topology evidence="2 13">Single-pass type II membrane protein</topology>
    </subcellularLocation>
</comment>
<evidence type="ECO:0000256" key="4">
    <source>
        <dbReference type="ARBA" id="ARBA00022692"/>
    </source>
</evidence>
<dbReference type="GO" id="GO:0000139">
    <property type="term" value="C:Golgi membrane"/>
    <property type="evidence" value="ECO:0007669"/>
    <property type="project" value="UniProtKB-SubCell"/>
</dbReference>
<keyword evidence="6" id="KW-0735">Signal-anchor</keyword>
<evidence type="ECO:0000259" key="15">
    <source>
        <dbReference type="SMART" id="SM00458"/>
    </source>
</evidence>
<dbReference type="CDD" id="cd02510">
    <property type="entry name" value="pp-GalNAc-T"/>
    <property type="match status" value="1"/>
</dbReference>
<comment type="pathway">
    <text evidence="13">Protein modification; protein glycosylation.</text>
</comment>
<dbReference type="HOGENOM" id="CLU_013477_0_1_1"/>
<keyword evidence="13" id="KW-0328">Glycosyltransferase</keyword>
<dbReference type="GO" id="GO:0008593">
    <property type="term" value="P:regulation of Notch signaling pathway"/>
    <property type="evidence" value="ECO:0007669"/>
    <property type="project" value="TreeGrafter"/>
</dbReference>
<dbReference type="EMBL" id="CAEY01000448">
    <property type="status" value="NOT_ANNOTATED_CDS"/>
    <property type="molecule type" value="Genomic_DNA"/>
</dbReference>
<dbReference type="SMART" id="SM00458">
    <property type="entry name" value="RICIN"/>
    <property type="match status" value="1"/>
</dbReference>
<keyword evidence="4 13" id="KW-0812">Transmembrane</keyword>
<proteinExistence type="inferred from homology"/>
<dbReference type="Pfam" id="PF00652">
    <property type="entry name" value="Ricin_B_lectin"/>
    <property type="match status" value="1"/>
</dbReference>
<evidence type="ECO:0000256" key="5">
    <source>
        <dbReference type="ARBA" id="ARBA00022734"/>
    </source>
</evidence>
<comment type="similarity">
    <text evidence="3 13">Belongs to the glycosyltransferase 2 family. GalNAc-T subfamily.</text>
</comment>
<keyword evidence="5 13" id="KW-0430">Lectin</keyword>
<keyword evidence="9 13" id="KW-0472">Membrane</keyword>
<dbReference type="Pfam" id="PF00535">
    <property type="entry name" value="Glycos_transf_2"/>
    <property type="match status" value="1"/>
</dbReference>
<evidence type="ECO:0000256" key="1">
    <source>
        <dbReference type="ARBA" id="ARBA00001936"/>
    </source>
</evidence>
<dbReference type="STRING" id="32264.T1JRC9"/>
<dbReference type="SUPFAM" id="SSF50370">
    <property type="entry name" value="Ricin B-like lectins"/>
    <property type="match status" value="1"/>
</dbReference>
<dbReference type="InterPro" id="IPR029044">
    <property type="entry name" value="Nucleotide-diphossugar_trans"/>
</dbReference>
<comment type="cofactor">
    <cofactor evidence="1 13">
        <name>Mn(2+)</name>
        <dbReference type="ChEBI" id="CHEBI:29035"/>
    </cofactor>
</comment>
<name>T1JRC9_TETUR</name>
<dbReference type="GO" id="GO:0006493">
    <property type="term" value="P:protein O-linked glycosylation"/>
    <property type="evidence" value="ECO:0007669"/>
    <property type="project" value="UniProtKB-ARBA"/>
</dbReference>
<evidence type="ECO:0000256" key="12">
    <source>
        <dbReference type="ARBA" id="ARBA00023211"/>
    </source>
</evidence>
<evidence type="ECO:0000256" key="10">
    <source>
        <dbReference type="ARBA" id="ARBA00023157"/>
    </source>
</evidence>
<evidence type="ECO:0000256" key="8">
    <source>
        <dbReference type="ARBA" id="ARBA00023034"/>
    </source>
</evidence>
<evidence type="ECO:0000256" key="11">
    <source>
        <dbReference type="ARBA" id="ARBA00023180"/>
    </source>
</evidence>
<evidence type="ECO:0000256" key="2">
    <source>
        <dbReference type="ARBA" id="ARBA00004323"/>
    </source>
</evidence>
<dbReference type="InterPro" id="IPR035992">
    <property type="entry name" value="Ricin_B-like_lectins"/>
</dbReference>
<feature type="domain" description="Ricin B lectin" evidence="15">
    <location>
        <begin position="484"/>
        <end position="607"/>
    </location>
</feature>
<dbReference type="PROSITE" id="PS50231">
    <property type="entry name" value="RICIN_B_LECTIN"/>
    <property type="match status" value="1"/>
</dbReference>
<evidence type="ECO:0000256" key="14">
    <source>
        <dbReference type="SAM" id="Coils"/>
    </source>
</evidence>
<evidence type="ECO:0000313" key="17">
    <source>
        <dbReference type="Proteomes" id="UP000015104"/>
    </source>
</evidence>
<dbReference type="GO" id="GO:0004653">
    <property type="term" value="F:polypeptide N-acetylgalactosaminyltransferase activity"/>
    <property type="evidence" value="ECO:0007669"/>
    <property type="project" value="TreeGrafter"/>
</dbReference>
<dbReference type="InterPro" id="IPR001173">
    <property type="entry name" value="Glyco_trans_2-like"/>
</dbReference>
<keyword evidence="11" id="KW-0325">Glycoprotein</keyword>
<organism evidence="16 17">
    <name type="scientific">Tetranychus urticae</name>
    <name type="common">Two-spotted spider mite</name>
    <dbReference type="NCBI Taxonomy" id="32264"/>
    <lineage>
        <taxon>Eukaryota</taxon>
        <taxon>Metazoa</taxon>
        <taxon>Ecdysozoa</taxon>
        <taxon>Arthropoda</taxon>
        <taxon>Chelicerata</taxon>
        <taxon>Arachnida</taxon>
        <taxon>Acari</taxon>
        <taxon>Acariformes</taxon>
        <taxon>Trombidiformes</taxon>
        <taxon>Prostigmata</taxon>
        <taxon>Eleutherengona</taxon>
        <taxon>Raphignathae</taxon>
        <taxon>Tetranychoidea</taxon>
        <taxon>Tetranychidae</taxon>
        <taxon>Tetranychus</taxon>
    </lineage>
</organism>
<dbReference type="SUPFAM" id="SSF53448">
    <property type="entry name" value="Nucleotide-diphospho-sugar transferases"/>
    <property type="match status" value="1"/>
</dbReference>
<evidence type="ECO:0000313" key="16">
    <source>
        <dbReference type="EnsemblMetazoa" id="tetur01g06440.1"/>
    </source>
</evidence>
<keyword evidence="8 13" id="KW-0333">Golgi apparatus</keyword>
<dbReference type="PANTHER" id="PTHR11675:SF63">
    <property type="entry name" value="POLYPEPTIDE N-ACETYLGALACTOSAMINYLTRANSFERASE"/>
    <property type="match status" value="1"/>
</dbReference>
<dbReference type="Gene3D" id="3.90.550.10">
    <property type="entry name" value="Spore Coat Polysaccharide Biosynthesis Protein SpsA, Chain A"/>
    <property type="match status" value="1"/>
</dbReference>